<dbReference type="PRINTS" id="PR00738">
    <property type="entry name" value="GLHYDRLASE20"/>
</dbReference>
<keyword evidence="4" id="KW-0378">Hydrolase</keyword>
<evidence type="ECO:0000256" key="4">
    <source>
        <dbReference type="ARBA" id="ARBA00022801"/>
    </source>
</evidence>
<dbReference type="InterPro" id="IPR025705">
    <property type="entry name" value="Beta_hexosaminidase_sua/sub"/>
</dbReference>
<proteinExistence type="inferred from homology"/>
<keyword evidence="5" id="KW-0326">Glycosidase</keyword>
<evidence type="ECO:0000313" key="11">
    <source>
        <dbReference type="Proteomes" id="UP001515660"/>
    </source>
</evidence>
<dbReference type="Gene3D" id="3.20.20.80">
    <property type="entry name" value="Glycosidases"/>
    <property type="match status" value="1"/>
</dbReference>
<protein>
    <recommendedName>
        <fullName evidence="3">beta-N-acetylhexosaminidase</fullName>
        <ecNumber evidence="3">3.2.1.52</ecNumber>
    </recommendedName>
    <alternativeName>
        <fullName evidence="6">Beta-N-acetylhexosaminidase</fullName>
    </alternativeName>
    <alternativeName>
        <fullName evidence="7">N-acetyl-beta-glucosaminidase</fullName>
    </alternativeName>
</protein>
<feature type="domain" description="Beta-hexosaminidase bacterial type N-terminal" evidence="9">
    <location>
        <begin position="167"/>
        <end position="229"/>
    </location>
</feature>
<evidence type="ECO:0000256" key="3">
    <source>
        <dbReference type="ARBA" id="ARBA00012663"/>
    </source>
</evidence>
<evidence type="ECO:0000256" key="1">
    <source>
        <dbReference type="ARBA" id="ARBA00001231"/>
    </source>
</evidence>
<evidence type="ECO:0000256" key="2">
    <source>
        <dbReference type="ARBA" id="ARBA00006285"/>
    </source>
</evidence>
<evidence type="ECO:0000313" key="10">
    <source>
        <dbReference type="EMBL" id="NHB78032.1"/>
    </source>
</evidence>
<dbReference type="InterPro" id="IPR017853">
    <property type="entry name" value="GH"/>
</dbReference>
<accession>A0ABX0G9P7</accession>
<feature type="domain" description="Glycoside hydrolase family 20 catalytic" evidence="8">
    <location>
        <begin position="233"/>
        <end position="578"/>
    </location>
</feature>
<keyword evidence="11" id="KW-1185">Reference proteome</keyword>
<name>A0ABX0G9P7_9RHOB</name>
<evidence type="ECO:0000259" key="8">
    <source>
        <dbReference type="Pfam" id="PF00728"/>
    </source>
</evidence>
<dbReference type="EMBL" id="JAANHS010000014">
    <property type="protein sequence ID" value="NHB78032.1"/>
    <property type="molecule type" value="Genomic_DNA"/>
</dbReference>
<dbReference type="Proteomes" id="UP001515660">
    <property type="component" value="Unassembled WGS sequence"/>
</dbReference>
<dbReference type="InterPro" id="IPR015882">
    <property type="entry name" value="HEX_bac_N"/>
</dbReference>
<dbReference type="EC" id="3.2.1.52" evidence="3"/>
<sequence length="609" mass="64235">MTFRARIDGRQIHCAIGADRPLAAPVFCFSLMAAPKVVSGGALIRRVAGYAEVSLPDLLPGQLHEVVLEYANPDYAPRNRAWLPLGAYLRVGRDCLPLPPGAELGVRPGEAPAAPPLAPDRLPLVPQPTDWAPSGGVVEFATVAPVAGLEGVADLALRLGLAPLVGAGGRALAVSESADLPPDGYRLTIADGGLAVAVGGPAGLHYAGITLLTLRETCGGALPCGVITDRPRFGWRGQHLDCARHFFGVEFILRLLDVMALLKLNRFHWHFADDEAFRLEVETQPLLWQRTAFRGEGELVPGVFGGGIRAGGSYSRAAVARILARARALQIEVLPEIEVPAHSHAMIRAVPGLRDPGDNGEEVSVQGYMDNIVNPAMPATWDLLLPLAREVAGLFPLGMLHLGADEAPPGAWDGSPAVAALKAREGLATSEDVQGWMLARLAAALGEDGVRVAAWEEAAKGCQGGIGNGALLFSWTGQGPGVAAARRGHEVVMCPAQNVYFDLAHSGDPDDWGAAWAGFVSLERTVDWDPVPAGAEDIAPRVAGVQACLWGEVIVQDDQAEAMIAPRILGVATKSWEPKGRTGGAALRALAGVYGPLFDRIGWRRHRGA</sequence>
<comment type="similarity">
    <text evidence="2">Belongs to the glycosyl hydrolase 20 family.</text>
</comment>
<comment type="caution">
    <text evidence="10">The sequence shown here is derived from an EMBL/GenBank/DDBJ whole genome shotgun (WGS) entry which is preliminary data.</text>
</comment>
<reference evidence="10 11" key="1">
    <citation type="journal article" date="2022" name="Microorganisms">
        <title>Genome Sequence and Characterization of a Xanthorhodopsin-Containing, Aerobic Anoxygenic Phototrophic Rhodobacter Species, Isolated from Mesophilic Conditions at Yellowstone National Park.</title>
        <authorList>
            <person name="Kyndt J.A."/>
            <person name="Robertson S."/>
            <person name="Shoffstall I.B."/>
            <person name="Ramaley R.F."/>
            <person name="Meyer T.E."/>
        </authorList>
    </citation>
    <scope>NUCLEOTIDE SEQUENCE [LARGE SCALE GENOMIC DNA]</scope>
    <source>
        <strain evidence="10 11">M37P</strain>
    </source>
</reference>
<evidence type="ECO:0000256" key="5">
    <source>
        <dbReference type="ARBA" id="ARBA00023295"/>
    </source>
</evidence>
<organism evidence="10 11">
    <name type="scientific">Rhodobacter calidifons</name>
    <dbReference type="NCBI Taxonomy" id="2715277"/>
    <lineage>
        <taxon>Bacteria</taxon>
        <taxon>Pseudomonadati</taxon>
        <taxon>Pseudomonadota</taxon>
        <taxon>Alphaproteobacteria</taxon>
        <taxon>Rhodobacterales</taxon>
        <taxon>Rhodobacter group</taxon>
        <taxon>Rhodobacter</taxon>
    </lineage>
</organism>
<comment type="catalytic activity">
    <reaction evidence="1">
        <text>Hydrolysis of terminal non-reducing N-acetyl-D-hexosamine residues in N-acetyl-beta-D-hexosaminides.</text>
        <dbReference type="EC" id="3.2.1.52"/>
    </reaction>
</comment>
<dbReference type="InterPro" id="IPR029018">
    <property type="entry name" value="Hex-like_dom2"/>
</dbReference>
<gene>
    <name evidence="10" type="ORF">G8O29_15025</name>
</gene>
<dbReference type="CDD" id="cd06563">
    <property type="entry name" value="GH20_chitobiase-like"/>
    <property type="match status" value="1"/>
</dbReference>
<evidence type="ECO:0000259" key="9">
    <source>
        <dbReference type="Pfam" id="PF02838"/>
    </source>
</evidence>
<dbReference type="SUPFAM" id="SSF55545">
    <property type="entry name" value="beta-N-acetylhexosaminidase-like domain"/>
    <property type="match status" value="1"/>
</dbReference>
<dbReference type="Pfam" id="PF02838">
    <property type="entry name" value="Glyco_hydro_20b"/>
    <property type="match status" value="1"/>
</dbReference>
<dbReference type="Pfam" id="PF00728">
    <property type="entry name" value="Glyco_hydro_20"/>
    <property type="match status" value="1"/>
</dbReference>
<dbReference type="InterPro" id="IPR015883">
    <property type="entry name" value="Glyco_hydro_20_cat"/>
</dbReference>
<dbReference type="PANTHER" id="PTHR22600:SF57">
    <property type="entry name" value="BETA-N-ACETYLHEXOSAMINIDASE"/>
    <property type="match status" value="1"/>
</dbReference>
<evidence type="ECO:0000256" key="7">
    <source>
        <dbReference type="ARBA" id="ARBA00033000"/>
    </source>
</evidence>
<dbReference type="SUPFAM" id="SSF51445">
    <property type="entry name" value="(Trans)glycosidases"/>
    <property type="match status" value="1"/>
</dbReference>
<dbReference type="PANTHER" id="PTHR22600">
    <property type="entry name" value="BETA-HEXOSAMINIDASE"/>
    <property type="match status" value="1"/>
</dbReference>
<dbReference type="Gene3D" id="3.30.379.10">
    <property type="entry name" value="Chitobiase/beta-hexosaminidase domain 2-like"/>
    <property type="match status" value="1"/>
</dbReference>
<evidence type="ECO:0000256" key="6">
    <source>
        <dbReference type="ARBA" id="ARBA00030512"/>
    </source>
</evidence>